<dbReference type="Proteomes" id="UP001500655">
    <property type="component" value="Unassembled WGS sequence"/>
</dbReference>
<feature type="transmembrane region" description="Helical" evidence="6">
    <location>
        <begin position="101"/>
        <end position="122"/>
    </location>
</feature>
<accession>A0ABN2KJ94</accession>
<reference evidence="7 8" key="1">
    <citation type="journal article" date="2019" name="Int. J. Syst. Evol. Microbiol.">
        <title>The Global Catalogue of Microorganisms (GCM) 10K type strain sequencing project: providing services to taxonomists for standard genome sequencing and annotation.</title>
        <authorList>
            <consortium name="The Broad Institute Genomics Platform"/>
            <consortium name="The Broad Institute Genome Sequencing Center for Infectious Disease"/>
            <person name="Wu L."/>
            <person name="Ma J."/>
        </authorList>
    </citation>
    <scope>NUCLEOTIDE SEQUENCE [LARGE SCALE GENOMIC DNA]</scope>
    <source>
        <strain evidence="7 8">JCM 13249</strain>
    </source>
</reference>
<dbReference type="Pfam" id="PF09685">
    <property type="entry name" value="MamF_MmsF"/>
    <property type="match status" value="1"/>
</dbReference>
<keyword evidence="8" id="KW-1185">Reference proteome</keyword>
<evidence type="ECO:0000313" key="8">
    <source>
        <dbReference type="Proteomes" id="UP001500655"/>
    </source>
</evidence>
<evidence type="ECO:0000256" key="6">
    <source>
        <dbReference type="SAM" id="Phobius"/>
    </source>
</evidence>
<evidence type="ECO:0000256" key="5">
    <source>
        <dbReference type="SAM" id="MobiDB-lite"/>
    </source>
</evidence>
<dbReference type="EMBL" id="BAAALS010000014">
    <property type="protein sequence ID" value="GAA1757716.1"/>
    <property type="molecule type" value="Genomic_DNA"/>
</dbReference>
<keyword evidence="2 6" id="KW-0812">Transmembrane</keyword>
<evidence type="ECO:0000256" key="3">
    <source>
        <dbReference type="ARBA" id="ARBA00022989"/>
    </source>
</evidence>
<evidence type="ECO:0000256" key="1">
    <source>
        <dbReference type="ARBA" id="ARBA00004141"/>
    </source>
</evidence>
<evidence type="ECO:0000256" key="2">
    <source>
        <dbReference type="ARBA" id="ARBA00022692"/>
    </source>
</evidence>
<protein>
    <submittedName>
        <fullName evidence="7">DUF4870 domain-containing protein</fullName>
    </submittedName>
</protein>
<feature type="region of interest" description="Disordered" evidence="5">
    <location>
        <begin position="1"/>
        <end position="24"/>
    </location>
</feature>
<keyword evidence="3 6" id="KW-1133">Transmembrane helix</keyword>
<feature type="transmembrane region" description="Helical" evidence="6">
    <location>
        <begin position="76"/>
        <end position="95"/>
    </location>
</feature>
<dbReference type="InterPro" id="IPR019109">
    <property type="entry name" value="MamF_MmsF"/>
</dbReference>
<name>A0ABN2KJ94_9ACTN</name>
<comment type="subcellular location">
    <subcellularLocation>
        <location evidence="1">Membrane</location>
        <topology evidence="1">Multi-pass membrane protein</topology>
    </subcellularLocation>
</comment>
<gene>
    <name evidence="7" type="ORF">GCM10009681_31220</name>
</gene>
<sequence>MTPMTEPPLNPPPPPPPGPGLPPAGYANNDEKTWALVAHFGGAAGALIGTGCAGWIAPLIALLAKGNESPAVRQHAVAALNFQILVSIVGIIGWITTCILIGFVIWLAAMAVGIIFGVLAGLKANEGQFYKYPISVPLVK</sequence>
<evidence type="ECO:0000256" key="4">
    <source>
        <dbReference type="ARBA" id="ARBA00023136"/>
    </source>
</evidence>
<proteinExistence type="predicted"/>
<keyword evidence="4 6" id="KW-0472">Membrane</keyword>
<feature type="compositionally biased region" description="Pro residues" evidence="5">
    <location>
        <begin position="1"/>
        <end position="22"/>
    </location>
</feature>
<organism evidence="7 8">
    <name type="scientific">Luedemannella helvata</name>
    <dbReference type="NCBI Taxonomy" id="349315"/>
    <lineage>
        <taxon>Bacteria</taxon>
        <taxon>Bacillati</taxon>
        <taxon>Actinomycetota</taxon>
        <taxon>Actinomycetes</taxon>
        <taxon>Micromonosporales</taxon>
        <taxon>Micromonosporaceae</taxon>
        <taxon>Luedemannella</taxon>
    </lineage>
</organism>
<evidence type="ECO:0000313" key="7">
    <source>
        <dbReference type="EMBL" id="GAA1757716.1"/>
    </source>
</evidence>
<feature type="transmembrane region" description="Helical" evidence="6">
    <location>
        <begin position="36"/>
        <end position="64"/>
    </location>
</feature>
<comment type="caution">
    <text evidence="7">The sequence shown here is derived from an EMBL/GenBank/DDBJ whole genome shotgun (WGS) entry which is preliminary data.</text>
</comment>